<dbReference type="Proteomes" id="UP000800035">
    <property type="component" value="Unassembled WGS sequence"/>
</dbReference>
<dbReference type="InterPro" id="IPR035979">
    <property type="entry name" value="RBD_domain_sf"/>
</dbReference>
<evidence type="ECO:0000313" key="3">
    <source>
        <dbReference type="Proteomes" id="UP000800035"/>
    </source>
</evidence>
<feature type="region of interest" description="Disordered" evidence="1">
    <location>
        <begin position="49"/>
        <end position="71"/>
    </location>
</feature>
<dbReference type="CDD" id="cd00590">
    <property type="entry name" value="RRM_SF"/>
    <property type="match status" value="1"/>
</dbReference>
<organism evidence="2 3">
    <name type="scientific">Byssothecium circinans</name>
    <dbReference type="NCBI Taxonomy" id="147558"/>
    <lineage>
        <taxon>Eukaryota</taxon>
        <taxon>Fungi</taxon>
        <taxon>Dikarya</taxon>
        <taxon>Ascomycota</taxon>
        <taxon>Pezizomycotina</taxon>
        <taxon>Dothideomycetes</taxon>
        <taxon>Pleosporomycetidae</taxon>
        <taxon>Pleosporales</taxon>
        <taxon>Massarineae</taxon>
        <taxon>Massarinaceae</taxon>
        <taxon>Byssothecium</taxon>
    </lineage>
</organism>
<dbReference type="OrthoDB" id="272703at2759"/>
<dbReference type="GO" id="GO:0003676">
    <property type="term" value="F:nucleic acid binding"/>
    <property type="evidence" value="ECO:0007669"/>
    <property type="project" value="InterPro"/>
</dbReference>
<dbReference type="SUPFAM" id="SSF54928">
    <property type="entry name" value="RNA-binding domain, RBD"/>
    <property type="match status" value="2"/>
</dbReference>
<keyword evidence="3" id="KW-1185">Reference proteome</keyword>
<evidence type="ECO:0000313" key="2">
    <source>
        <dbReference type="EMBL" id="KAF1960045.1"/>
    </source>
</evidence>
<gene>
    <name evidence="2" type="ORF">CC80DRAFT_438498</name>
</gene>
<feature type="compositionally biased region" description="Basic and acidic residues" evidence="1">
    <location>
        <begin position="52"/>
        <end position="71"/>
    </location>
</feature>
<dbReference type="Gene3D" id="3.30.70.330">
    <property type="match status" value="2"/>
</dbReference>
<name>A0A6A5U5C9_9PLEO</name>
<evidence type="ECO:0008006" key="4">
    <source>
        <dbReference type="Google" id="ProtNLM"/>
    </source>
</evidence>
<evidence type="ECO:0000256" key="1">
    <source>
        <dbReference type="SAM" id="MobiDB-lite"/>
    </source>
</evidence>
<accession>A0A6A5U5C9</accession>
<dbReference type="AlphaFoldDB" id="A0A6A5U5C9"/>
<proteinExistence type="predicted"/>
<dbReference type="InterPro" id="IPR012677">
    <property type="entry name" value="Nucleotide-bd_a/b_plait_sf"/>
</dbReference>
<protein>
    <recommendedName>
        <fullName evidence="4">RRM domain-containing protein</fullName>
    </recommendedName>
</protein>
<reference evidence="2" key="1">
    <citation type="journal article" date="2020" name="Stud. Mycol.">
        <title>101 Dothideomycetes genomes: a test case for predicting lifestyles and emergence of pathogens.</title>
        <authorList>
            <person name="Haridas S."/>
            <person name="Albert R."/>
            <person name="Binder M."/>
            <person name="Bloem J."/>
            <person name="Labutti K."/>
            <person name="Salamov A."/>
            <person name="Andreopoulos B."/>
            <person name="Baker S."/>
            <person name="Barry K."/>
            <person name="Bills G."/>
            <person name="Bluhm B."/>
            <person name="Cannon C."/>
            <person name="Castanera R."/>
            <person name="Culley D."/>
            <person name="Daum C."/>
            <person name="Ezra D."/>
            <person name="Gonzalez J."/>
            <person name="Henrissat B."/>
            <person name="Kuo A."/>
            <person name="Liang C."/>
            <person name="Lipzen A."/>
            <person name="Lutzoni F."/>
            <person name="Magnuson J."/>
            <person name="Mondo S."/>
            <person name="Nolan M."/>
            <person name="Ohm R."/>
            <person name="Pangilinan J."/>
            <person name="Park H.-J."/>
            <person name="Ramirez L."/>
            <person name="Alfaro M."/>
            <person name="Sun H."/>
            <person name="Tritt A."/>
            <person name="Yoshinaga Y."/>
            <person name="Zwiers L.-H."/>
            <person name="Turgeon B."/>
            <person name="Goodwin S."/>
            <person name="Spatafora J."/>
            <person name="Crous P."/>
            <person name="Grigoriev I."/>
        </authorList>
    </citation>
    <scope>NUCLEOTIDE SEQUENCE</scope>
    <source>
        <strain evidence="2">CBS 675.92</strain>
    </source>
</reference>
<dbReference type="EMBL" id="ML976983">
    <property type="protein sequence ID" value="KAF1960045.1"/>
    <property type="molecule type" value="Genomic_DNA"/>
</dbReference>
<sequence length="334" mass="37814">MALPRVCASFGHSLVSRGCTRTAFFSTRIAAIVPQRQLSSKPWRLWETVQDDAPRSEKTPQPRTVSDEERARNARSVIIKRLPKRALHPQVEELFRNAGLDIKFLKMRMNRFNYFSDVLGFAELASPEQAQEAISKLSNSTALDSQSPIFVDNVNPYFSWDPTTLATDFSYWESYDSDGVSRAMAPLLEQRRVAFGVVPPGWAQLDQKIRRRNAQNRHVVIRALSEYGVESVGSAAVNWGDLRQKPRFLCHVDFATKEGAEQAVRDLHEKTVEGRTVGLRRSEVSLSTAYRIGQLDRGVLKQLQEMRVAPAEVDDEMLSKPFVSSHVREKHGES</sequence>